<feature type="binding site" evidence="10">
    <location>
        <position position="289"/>
    </location>
    <ligand>
        <name>Zn(2+)</name>
        <dbReference type="ChEBI" id="CHEBI:29105"/>
    </ligand>
</feature>
<dbReference type="InterPro" id="IPR010914">
    <property type="entry name" value="RsgA_GTPase_dom"/>
</dbReference>
<dbReference type="RefSeq" id="WP_133957344.1">
    <property type="nucleotide sequence ID" value="NZ_SORI01000006.1"/>
</dbReference>
<dbReference type="GO" id="GO:0042274">
    <property type="term" value="P:ribosomal small subunit biogenesis"/>
    <property type="evidence" value="ECO:0007669"/>
    <property type="project" value="UniProtKB-UniRule"/>
</dbReference>
<evidence type="ECO:0000313" key="13">
    <source>
        <dbReference type="EMBL" id="TDY61295.1"/>
    </source>
</evidence>
<dbReference type="PROSITE" id="PS51721">
    <property type="entry name" value="G_CP"/>
    <property type="match status" value="1"/>
</dbReference>
<proteinExistence type="inferred from homology"/>
<evidence type="ECO:0000256" key="8">
    <source>
        <dbReference type="ARBA" id="ARBA00022884"/>
    </source>
</evidence>
<comment type="similarity">
    <text evidence="10">Belongs to the TRAFAC class YlqF/YawG GTPase family. RsgA subfamily.</text>
</comment>
<dbReference type="GO" id="GO:0019843">
    <property type="term" value="F:rRNA binding"/>
    <property type="evidence" value="ECO:0007669"/>
    <property type="project" value="UniProtKB-KW"/>
</dbReference>
<keyword evidence="2 10" id="KW-0690">Ribosome biogenesis</keyword>
<evidence type="ECO:0000256" key="5">
    <source>
        <dbReference type="ARBA" id="ARBA00022741"/>
    </source>
</evidence>
<dbReference type="InterPro" id="IPR030378">
    <property type="entry name" value="G_CP_dom"/>
</dbReference>
<dbReference type="Proteomes" id="UP000295066">
    <property type="component" value="Unassembled WGS sequence"/>
</dbReference>
<dbReference type="InterPro" id="IPR004881">
    <property type="entry name" value="Ribosome_biogen_GTPase_RsgA"/>
</dbReference>
<keyword evidence="7 10" id="KW-0862">Zinc</keyword>
<dbReference type="EMBL" id="SORI01000006">
    <property type="protein sequence ID" value="TDY61295.1"/>
    <property type="molecule type" value="Genomic_DNA"/>
</dbReference>
<dbReference type="GO" id="GO:0046872">
    <property type="term" value="F:metal ion binding"/>
    <property type="evidence" value="ECO:0007669"/>
    <property type="project" value="UniProtKB-KW"/>
</dbReference>
<keyword evidence="14" id="KW-1185">Reference proteome</keyword>
<dbReference type="Gene3D" id="1.10.40.50">
    <property type="entry name" value="Probable gtpase engc, domain 3"/>
    <property type="match status" value="1"/>
</dbReference>
<feature type="binding site" evidence="10">
    <location>
        <position position="282"/>
    </location>
    <ligand>
        <name>Zn(2+)</name>
        <dbReference type="ChEBI" id="CHEBI:29105"/>
    </ligand>
</feature>
<dbReference type="OrthoDB" id="9809485at2"/>
<dbReference type="GO" id="GO:0005737">
    <property type="term" value="C:cytoplasm"/>
    <property type="evidence" value="ECO:0007669"/>
    <property type="project" value="UniProtKB-SubCell"/>
</dbReference>
<keyword evidence="8 10" id="KW-0694">RNA-binding</keyword>
<gene>
    <name evidence="10" type="primary">rsgA</name>
    <name evidence="13" type="ORF">C8D99_106150</name>
</gene>
<keyword evidence="4 10" id="KW-0699">rRNA-binding</keyword>
<keyword evidence="1 10" id="KW-0963">Cytoplasm</keyword>
<keyword evidence="9 10" id="KW-0342">GTP-binding</keyword>
<evidence type="ECO:0000256" key="10">
    <source>
        <dbReference type="HAMAP-Rule" id="MF_01820"/>
    </source>
</evidence>
<comment type="subcellular location">
    <subcellularLocation>
        <location evidence="10">Cytoplasm</location>
    </subcellularLocation>
</comment>
<evidence type="ECO:0000256" key="6">
    <source>
        <dbReference type="ARBA" id="ARBA00022801"/>
    </source>
</evidence>
<evidence type="ECO:0000256" key="9">
    <source>
        <dbReference type="ARBA" id="ARBA00023134"/>
    </source>
</evidence>
<dbReference type="PROSITE" id="PS50936">
    <property type="entry name" value="ENGC_GTPASE"/>
    <property type="match status" value="1"/>
</dbReference>
<dbReference type="GO" id="GO:0005525">
    <property type="term" value="F:GTP binding"/>
    <property type="evidence" value="ECO:0007669"/>
    <property type="project" value="UniProtKB-UniRule"/>
</dbReference>
<evidence type="ECO:0000259" key="11">
    <source>
        <dbReference type="PROSITE" id="PS50936"/>
    </source>
</evidence>
<keyword evidence="5 10" id="KW-0547">Nucleotide-binding</keyword>
<accession>A0A4R8MBQ3</accession>
<dbReference type="GO" id="GO:0003924">
    <property type="term" value="F:GTPase activity"/>
    <property type="evidence" value="ECO:0007669"/>
    <property type="project" value="UniProtKB-UniRule"/>
</dbReference>
<evidence type="ECO:0000313" key="14">
    <source>
        <dbReference type="Proteomes" id="UP000295066"/>
    </source>
</evidence>
<dbReference type="PANTHER" id="PTHR32120:SF10">
    <property type="entry name" value="SMALL RIBOSOMAL SUBUNIT BIOGENESIS GTPASE RSGA"/>
    <property type="match status" value="1"/>
</dbReference>
<feature type="domain" description="CP-type G" evidence="12">
    <location>
        <begin position="105"/>
        <end position="261"/>
    </location>
</feature>
<dbReference type="AlphaFoldDB" id="A0A4R8MBQ3"/>
<feature type="binding site" evidence="10">
    <location>
        <position position="295"/>
    </location>
    <ligand>
        <name>Zn(2+)</name>
        <dbReference type="ChEBI" id="CHEBI:29105"/>
    </ligand>
</feature>
<comment type="cofactor">
    <cofactor evidence="10">
        <name>Zn(2+)</name>
        <dbReference type="ChEBI" id="CHEBI:29105"/>
    </cofactor>
    <text evidence="10">Binds 1 zinc ion per subunit.</text>
</comment>
<organism evidence="13 14">
    <name type="scientific">Aminivibrio pyruvatiphilus</name>
    <dbReference type="NCBI Taxonomy" id="1005740"/>
    <lineage>
        <taxon>Bacteria</taxon>
        <taxon>Thermotogati</taxon>
        <taxon>Synergistota</taxon>
        <taxon>Synergistia</taxon>
        <taxon>Synergistales</taxon>
        <taxon>Aminobacteriaceae</taxon>
        <taxon>Aminivibrio</taxon>
    </lineage>
</organism>
<feature type="binding site" evidence="10">
    <location>
        <begin position="152"/>
        <end position="155"/>
    </location>
    <ligand>
        <name>GTP</name>
        <dbReference type="ChEBI" id="CHEBI:37565"/>
    </ligand>
</feature>
<feature type="binding site" evidence="10">
    <location>
        <position position="287"/>
    </location>
    <ligand>
        <name>Zn(2+)</name>
        <dbReference type="ChEBI" id="CHEBI:29105"/>
    </ligand>
</feature>
<evidence type="ECO:0000256" key="2">
    <source>
        <dbReference type="ARBA" id="ARBA00022517"/>
    </source>
</evidence>
<comment type="subunit">
    <text evidence="10">Monomer. Associates with 30S ribosomal subunit, binds 16S rRNA.</text>
</comment>
<dbReference type="Pfam" id="PF03193">
    <property type="entry name" value="RsgA_GTPase"/>
    <property type="match status" value="1"/>
</dbReference>
<evidence type="ECO:0000256" key="7">
    <source>
        <dbReference type="ARBA" id="ARBA00022833"/>
    </source>
</evidence>
<sequence>MNTIDMENLGLGRELLAGASVAYPGLFPGRIVSQSRDLYTAVAERGELTAEVSGKFRFEAGTLSHFPAVGDFVLLDRNEDTGGNGIIHAVLPRKSAFIRKAAGTSNDEQVVAANIDTVFLCMSLNSDFNLRRMERYLGVAWDSGAVPVIVLTKADLCDDLARRLAEVGTVACGAEVLVTSSLSEDGWISVRRYLGRGKTVAFIGSSGVGKSTLINRLLGWDALATKGLRNDDKGRHTTTRRELIVLPEGGAVIDTPGMRELGIESADFSKAFADIGELAAECRFRDCTHSGEPGCAVRRAMDEGLLSAERLAAWKKLKKEAGYEGLNSRQIESEKLSVMFADVGGMKNARKFAKEINKKRHGY</sequence>
<dbReference type="SUPFAM" id="SSF52540">
    <property type="entry name" value="P-loop containing nucleoside triphosphate hydrolases"/>
    <property type="match status" value="1"/>
</dbReference>
<dbReference type="EC" id="3.6.1.-" evidence="10"/>
<protein>
    <recommendedName>
        <fullName evidence="10">Small ribosomal subunit biogenesis GTPase RsgA</fullName>
        <ecNumber evidence="10">3.6.1.-</ecNumber>
    </recommendedName>
</protein>
<dbReference type="HAMAP" id="MF_01820">
    <property type="entry name" value="GTPase_RsgA"/>
    <property type="match status" value="1"/>
</dbReference>
<name>A0A4R8MBQ3_9BACT</name>
<dbReference type="Gene3D" id="3.40.50.300">
    <property type="entry name" value="P-loop containing nucleotide triphosphate hydrolases"/>
    <property type="match status" value="1"/>
</dbReference>
<feature type="binding site" evidence="10">
    <location>
        <begin position="204"/>
        <end position="212"/>
    </location>
    <ligand>
        <name>GTP</name>
        <dbReference type="ChEBI" id="CHEBI:37565"/>
    </ligand>
</feature>
<evidence type="ECO:0000259" key="12">
    <source>
        <dbReference type="PROSITE" id="PS51721"/>
    </source>
</evidence>
<evidence type="ECO:0000256" key="3">
    <source>
        <dbReference type="ARBA" id="ARBA00022723"/>
    </source>
</evidence>
<evidence type="ECO:0000256" key="1">
    <source>
        <dbReference type="ARBA" id="ARBA00022490"/>
    </source>
</evidence>
<feature type="domain" description="EngC GTPase" evidence="11">
    <location>
        <begin position="113"/>
        <end position="259"/>
    </location>
</feature>
<comment type="caution">
    <text evidence="13">The sequence shown here is derived from an EMBL/GenBank/DDBJ whole genome shotgun (WGS) entry which is preliminary data.</text>
</comment>
<reference evidence="13 14" key="1">
    <citation type="submission" date="2019-03" db="EMBL/GenBank/DDBJ databases">
        <title>Genomic Encyclopedia of Type Strains, Phase IV (KMG-IV): sequencing the most valuable type-strain genomes for metagenomic binning, comparative biology and taxonomic classification.</title>
        <authorList>
            <person name="Goeker M."/>
        </authorList>
    </citation>
    <scope>NUCLEOTIDE SEQUENCE [LARGE SCALE GENOMIC DNA]</scope>
    <source>
        <strain evidence="13 14">DSM 25964</strain>
    </source>
</reference>
<dbReference type="InterPro" id="IPR027417">
    <property type="entry name" value="P-loop_NTPase"/>
</dbReference>
<evidence type="ECO:0000256" key="4">
    <source>
        <dbReference type="ARBA" id="ARBA00022730"/>
    </source>
</evidence>
<keyword evidence="3 10" id="KW-0479">Metal-binding</keyword>
<dbReference type="NCBIfam" id="TIGR00157">
    <property type="entry name" value="ribosome small subunit-dependent GTPase A"/>
    <property type="match status" value="1"/>
</dbReference>
<comment type="function">
    <text evidence="10">One of several proteins that assist in the late maturation steps of the functional core of the 30S ribosomal subunit. Helps release RbfA from mature subunits. May play a role in the assembly of ribosomal proteins into the subunit. Circularly permuted GTPase that catalyzes slow GTP hydrolysis, GTPase activity is stimulated by the 30S ribosomal subunit.</text>
</comment>
<dbReference type="PANTHER" id="PTHR32120">
    <property type="entry name" value="SMALL RIBOSOMAL SUBUNIT BIOGENESIS GTPASE RSGA"/>
    <property type="match status" value="1"/>
</dbReference>
<keyword evidence="6 10" id="KW-0378">Hydrolase</keyword>
<dbReference type="CDD" id="cd01854">
    <property type="entry name" value="YjeQ_EngC"/>
    <property type="match status" value="1"/>
</dbReference>